<accession>A0A2P2J4Z6</accession>
<proteinExistence type="predicted"/>
<evidence type="ECO:0000313" key="1">
    <source>
        <dbReference type="EMBL" id="MBW88542.1"/>
    </source>
</evidence>
<sequence length="109" mass="13021">MAMPRLFGRTRAIAGRSQKKYLEQPLFEKLFEEGGSELSVRRQLNQFLKSSKHVYKWEVDFTIKKLRDRKLYYPALKVPFLNNTHFLVFWILSKYFMLLLVVGDCSLTR</sequence>
<protein>
    <submittedName>
        <fullName evidence="1">Uncharacterized protein MANES_13G026500</fullName>
    </submittedName>
</protein>
<name>A0A2P2J4Z6_RHIMU</name>
<reference evidence="1" key="1">
    <citation type="submission" date="2018-02" db="EMBL/GenBank/DDBJ databases">
        <title>Rhizophora mucronata_Transcriptome.</title>
        <authorList>
            <person name="Meera S.P."/>
            <person name="Sreeshan A."/>
            <person name="Augustine A."/>
        </authorList>
    </citation>
    <scope>NUCLEOTIDE SEQUENCE</scope>
    <source>
        <tissue evidence="1">Leaf</tissue>
    </source>
</reference>
<dbReference type="EMBL" id="GGEC01008059">
    <property type="protein sequence ID" value="MBW88542.1"/>
    <property type="molecule type" value="Transcribed_RNA"/>
</dbReference>
<organism evidence="1">
    <name type="scientific">Rhizophora mucronata</name>
    <name type="common">Asiatic mangrove</name>
    <dbReference type="NCBI Taxonomy" id="61149"/>
    <lineage>
        <taxon>Eukaryota</taxon>
        <taxon>Viridiplantae</taxon>
        <taxon>Streptophyta</taxon>
        <taxon>Embryophyta</taxon>
        <taxon>Tracheophyta</taxon>
        <taxon>Spermatophyta</taxon>
        <taxon>Magnoliopsida</taxon>
        <taxon>eudicotyledons</taxon>
        <taxon>Gunneridae</taxon>
        <taxon>Pentapetalae</taxon>
        <taxon>rosids</taxon>
        <taxon>fabids</taxon>
        <taxon>Malpighiales</taxon>
        <taxon>Rhizophoraceae</taxon>
        <taxon>Rhizophora</taxon>
    </lineage>
</organism>
<dbReference type="AlphaFoldDB" id="A0A2P2J4Z6"/>